<dbReference type="AlphaFoldDB" id="A0AAV4A2Q5"/>
<sequence length="93" mass="10462">MRGHVMAPPNRATGVRPGRKTQLDSSEASTNGSLGVRSHQRKRVFSNMYCWTRELLAPVWTPSAEVVSDDVILQFKSALKSCRIISFYSLNQH</sequence>
<organism evidence="2 3">
    <name type="scientific">Plakobranchus ocellatus</name>
    <dbReference type="NCBI Taxonomy" id="259542"/>
    <lineage>
        <taxon>Eukaryota</taxon>
        <taxon>Metazoa</taxon>
        <taxon>Spiralia</taxon>
        <taxon>Lophotrochozoa</taxon>
        <taxon>Mollusca</taxon>
        <taxon>Gastropoda</taxon>
        <taxon>Heterobranchia</taxon>
        <taxon>Euthyneura</taxon>
        <taxon>Panpulmonata</taxon>
        <taxon>Sacoglossa</taxon>
        <taxon>Placobranchoidea</taxon>
        <taxon>Plakobranchidae</taxon>
        <taxon>Plakobranchus</taxon>
    </lineage>
</organism>
<keyword evidence="3" id="KW-1185">Reference proteome</keyword>
<proteinExistence type="predicted"/>
<gene>
    <name evidence="2" type="ORF">PoB_002736900</name>
</gene>
<dbReference type="Proteomes" id="UP000735302">
    <property type="component" value="Unassembled WGS sequence"/>
</dbReference>
<dbReference type="EMBL" id="BLXT01003156">
    <property type="protein sequence ID" value="GFO00864.1"/>
    <property type="molecule type" value="Genomic_DNA"/>
</dbReference>
<name>A0AAV4A2Q5_9GAST</name>
<protein>
    <submittedName>
        <fullName evidence="2">Uncharacterized protein</fullName>
    </submittedName>
</protein>
<feature type="compositionally biased region" description="Polar residues" evidence="1">
    <location>
        <begin position="23"/>
        <end position="33"/>
    </location>
</feature>
<accession>A0AAV4A2Q5</accession>
<feature type="region of interest" description="Disordered" evidence="1">
    <location>
        <begin position="1"/>
        <end position="37"/>
    </location>
</feature>
<reference evidence="2 3" key="1">
    <citation type="journal article" date="2021" name="Elife">
        <title>Chloroplast acquisition without the gene transfer in kleptoplastic sea slugs, Plakobranchus ocellatus.</title>
        <authorList>
            <person name="Maeda T."/>
            <person name="Takahashi S."/>
            <person name="Yoshida T."/>
            <person name="Shimamura S."/>
            <person name="Takaki Y."/>
            <person name="Nagai Y."/>
            <person name="Toyoda A."/>
            <person name="Suzuki Y."/>
            <person name="Arimoto A."/>
            <person name="Ishii H."/>
            <person name="Satoh N."/>
            <person name="Nishiyama T."/>
            <person name="Hasebe M."/>
            <person name="Maruyama T."/>
            <person name="Minagawa J."/>
            <person name="Obokata J."/>
            <person name="Shigenobu S."/>
        </authorList>
    </citation>
    <scope>NUCLEOTIDE SEQUENCE [LARGE SCALE GENOMIC DNA]</scope>
</reference>
<evidence type="ECO:0000313" key="3">
    <source>
        <dbReference type="Proteomes" id="UP000735302"/>
    </source>
</evidence>
<evidence type="ECO:0000313" key="2">
    <source>
        <dbReference type="EMBL" id="GFO00864.1"/>
    </source>
</evidence>
<evidence type="ECO:0000256" key="1">
    <source>
        <dbReference type="SAM" id="MobiDB-lite"/>
    </source>
</evidence>
<comment type="caution">
    <text evidence="2">The sequence shown here is derived from an EMBL/GenBank/DDBJ whole genome shotgun (WGS) entry which is preliminary data.</text>
</comment>